<gene>
    <name evidence="4" type="ORF">OC842_005193</name>
</gene>
<organism evidence="4 5">
    <name type="scientific">Tilletia horrida</name>
    <dbReference type="NCBI Taxonomy" id="155126"/>
    <lineage>
        <taxon>Eukaryota</taxon>
        <taxon>Fungi</taxon>
        <taxon>Dikarya</taxon>
        <taxon>Basidiomycota</taxon>
        <taxon>Ustilaginomycotina</taxon>
        <taxon>Exobasidiomycetes</taxon>
        <taxon>Tilletiales</taxon>
        <taxon>Tilletiaceae</taxon>
        <taxon>Tilletia</taxon>
    </lineage>
</organism>
<dbReference type="Pfam" id="PF04499">
    <property type="entry name" value="SAPS"/>
    <property type="match status" value="1"/>
</dbReference>
<feature type="region of interest" description="Disordered" evidence="3">
    <location>
        <begin position="650"/>
        <end position="803"/>
    </location>
</feature>
<feature type="compositionally biased region" description="Low complexity" evidence="3">
    <location>
        <begin position="1248"/>
        <end position="1265"/>
    </location>
</feature>
<feature type="compositionally biased region" description="Polar residues" evidence="3">
    <location>
        <begin position="717"/>
        <end position="736"/>
    </location>
</feature>
<feature type="compositionally biased region" description="Polar residues" evidence="3">
    <location>
        <begin position="787"/>
        <end position="803"/>
    </location>
</feature>
<feature type="region of interest" description="Disordered" evidence="3">
    <location>
        <begin position="944"/>
        <end position="1013"/>
    </location>
</feature>
<feature type="compositionally biased region" description="Acidic residues" evidence="3">
    <location>
        <begin position="997"/>
        <end position="1006"/>
    </location>
</feature>
<feature type="compositionally biased region" description="Low complexity" evidence="3">
    <location>
        <begin position="153"/>
        <end position="163"/>
    </location>
</feature>
<keyword evidence="5" id="KW-1185">Reference proteome</keyword>
<reference evidence="4" key="1">
    <citation type="journal article" date="2023" name="PhytoFront">
        <title>Draft Genome Resources of Seven Strains of Tilletia horrida, Causal Agent of Kernel Smut of Rice.</title>
        <authorList>
            <person name="Khanal S."/>
            <person name="Antony Babu S."/>
            <person name="Zhou X.G."/>
        </authorList>
    </citation>
    <scope>NUCLEOTIDE SEQUENCE</scope>
    <source>
        <strain evidence="4">TX3</strain>
    </source>
</reference>
<dbReference type="InterPro" id="IPR007587">
    <property type="entry name" value="SAPS"/>
</dbReference>
<feature type="region of interest" description="Disordered" evidence="3">
    <location>
        <begin position="623"/>
        <end position="642"/>
    </location>
</feature>
<feature type="compositionally biased region" description="Low complexity" evidence="3">
    <location>
        <begin position="1125"/>
        <end position="1138"/>
    </location>
</feature>
<proteinExistence type="inferred from homology"/>
<comment type="caution">
    <text evidence="4">The sequence shown here is derived from an EMBL/GenBank/DDBJ whole genome shotgun (WGS) entry which is preliminary data.</text>
</comment>
<feature type="compositionally biased region" description="Low complexity" evidence="3">
    <location>
        <begin position="1288"/>
        <end position="1297"/>
    </location>
</feature>
<feature type="region of interest" description="Disordered" evidence="3">
    <location>
        <begin position="1125"/>
        <end position="1225"/>
    </location>
</feature>
<dbReference type="EMBL" id="JAPDMQ010000355">
    <property type="protein sequence ID" value="KAK0526433.1"/>
    <property type="molecule type" value="Genomic_DNA"/>
</dbReference>
<feature type="region of interest" description="Disordered" evidence="3">
    <location>
        <begin position="1248"/>
        <end position="1297"/>
    </location>
</feature>
<feature type="region of interest" description="Disordered" evidence="3">
    <location>
        <begin position="476"/>
        <end position="502"/>
    </location>
</feature>
<dbReference type="Proteomes" id="UP001176521">
    <property type="component" value="Unassembled WGS sequence"/>
</dbReference>
<feature type="compositionally biased region" description="Basic and acidic residues" evidence="3">
    <location>
        <begin position="669"/>
        <end position="681"/>
    </location>
</feature>
<feature type="region of interest" description="Disordered" evidence="3">
    <location>
        <begin position="351"/>
        <end position="411"/>
    </location>
</feature>
<feature type="compositionally biased region" description="Acidic residues" evidence="3">
    <location>
        <begin position="623"/>
        <end position="632"/>
    </location>
</feature>
<evidence type="ECO:0000256" key="2">
    <source>
        <dbReference type="ARBA" id="ARBA00023306"/>
    </source>
</evidence>
<feature type="compositionally biased region" description="Polar residues" evidence="3">
    <location>
        <begin position="354"/>
        <end position="367"/>
    </location>
</feature>
<sequence length="1297" mass="138506">MFWRIGFSTASSLDTLLEKPNVTVEEVLDDADLLQECKSQNSKLVEFLQQPRVAKRLLEHVVGTAEVTGDGGLEWEEKVRFKYPYMASEVLASDIWAILDTILANQEELLKPFWDSVLSANPARAEPPLTHFTHPLLNGEAQQQAQRSEPAGEDAAAANASTSGSGGAPAGPKTINAQENGPGRSVLAGYWAKVNGVFLDKKPLEMLAFIRSLPRSVQRFVAHLETPAVVDLLYRMMQLEEATPEAGTIEWLADNELVSKLVDLLSPRHSADLHNTVSELFKAVIAFSAPSATNLNQGQGADAFGGGAFGGVDSFASARAGGTNNRLVRELASEEQIRKMVHFMLDTRLDGSSPAPSTTFGQESSAAQPPKEDPSAEGGVDKLSSVSIAGGPAGSDAEPARKDDNDEDFPAVRAPEVEITVETMTSSLVTCIGVLIELIRKNNSDYFEQHLFHTLRQYLIQRQQDFTQERRGQTFNAADTSMSQSSESDDMHRRLSNNSFQEPSEDEQLEAMEQAMKDFPSKLGIVHLGPMLKVLCERLPEFQHLLMNPRSSSAPRKTTLGELPPLTFERYRITELYAELLHCSNMALLNRSPGDGPQYSQHGSLLGGVDGFQMLARTMGVPDDTEAADESAQDGGVSQSATAEISISMDTEGPEWDENKPPKPAAADEGTKENVDAEARPGARHARGGTQHVRDESAPESATSSNDTDDEALLREVSTSEQGSEHTPTLETSPALSQGEDGVGKGSLTPTPPGASESDTATTKSETSTNTTNATTAESETTHASQVDASNAAETPATPSSPVANNVGDLLKQKFIDCNIVPSLLTLFFEFPWNNFLHNVVYDILQQFFNGRMDIGLNRQLTIDVFRNGNLTDKIVEGHKRNEESSRGPRRIRLGYMGHMNLIAEETVKLLERYPQEIAEAVRTFVKQPDWDNFVNRSLRENREREAAPLAGGPPVTGRNLSFGASSAEDDDDGPHILSDNHTFANYLSSQMATGSSDDDDSDEEGNWLSAGMGSSGARGVGFDDAFVPPTSSALASSLGQDDEWGPFSDSNDVGGSFATAFGQEANLTPADWSRDFRRAFDEEDGDIETSAFGNDEDSSTPTPTSPQSNVPFVDLFDPAAVRRSTEASSAAVAAAKAAEVERASPLDILTIPAPTLGAASSGISGGSGSSNTTLGIRPRSRTSSISSNTSSDSNTTAAAAATDPSSPLGPGVSPDTELTSEGKLKRVIDGREVVAPLDDVAVAAASTAVSSGSSAAGVDAQQAESEAESEPEQVDEKKEEQAGSEPAAAAAATTTA</sequence>
<dbReference type="GO" id="GO:0005829">
    <property type="term" value="C:cytosol"/>
    <property type="evidence" value="ECO:0007669"/>
    <property type="project" value="TreeGrafter"/>
</dbReference>
<keyword evidence="2" id="KW-0131">Cell cycle</keyword>
<feature type="compositionally biased region" description="Low complexity" evidence="3">
    <location>
        <begin position="755"/>
        <end position="785"/>
    </location>
</feature>
<feature type="compositionally biased region" description="Polar residues" evidence="3">
    <location>
        <begin position="980"/>
        <end position="995"/>
    </location>
</feature>
<evidence type="ECO:0000313" key="4">
    <source>
        <dbReference type="EMBL" id="KAK0526433.1"/>
    </source>
</evidence>
<dbReference type="GO" id="GO:0005634">
    <property type="term" value="C:nucleus"/>
    <property type="evidence" value="ECO:0007669"/>
    <property type="project" value="TreeGrafter"/>
</dbReference>
<evidence type="ECO:0000313" key="5">
    <source>
        <dbReference type="Proteomes" id="UP001176521"/>
    </source>
</evidence>
<dbReference type="PANTHER" id="PTHR12634:SF8">
    <property type="entry name" value="FIERY MOUNTAIN, ISOFORM D"/>
    <property type="match status" value="1"/>
</dbReference>
<dbReference type="GO" id="GO:0019903">
    <property type="term" value="F:protein phosphatase binding"/>
    <property type="evidence" value="ECO:0007669"/>
    <property type="project" value="InterPro"/>
</dbReference>
<accession>A0AAN6JJ73</accession>
<evidence type="ECO:0008006" key="6">
    <source>
        <dbReference type="Google" id="ProtNLM"/>
    </source>
</evidence>
<feature type="region of interest" description="Disordered" evidence="3">
    <location>
        <begin position="140"/>
        <end position="179"/>
    </location>
</feature>
<comment type="similarity">
    <text evidence="1">Belongs to the SAPS family.</text>
</comment>
<evidence type="ECO:0000256" key="3">
    <source>
        <dbReference type="SAM" id="MobiDB-lite"/>
    </source>
</evidence>
<feature type="region of interest" description="Disordered" evidence="3">
    <location>
        <begin position="1081"/>
        <end position="1113"/>
    </location>
</feature>
<dbReference type="PANTHER" id="PTHR12634">
    <property type="entry name" value="SIT4 YEAST -ASSOCIATING PROTEIN-RELATED"/>
    <property type="match status" value="1"/>
</dbReference>
<feature type="compositionally biased region" description="Polar residues" evidence="3">
    <location>
        <begin position="476"/>
        <end position="486"/>
    </location>
</feature>
<name>A0AAN6JJ73_9BASI</name>
<evidence type="ECO:0000256" key="1">
    <source>
        <dbReference type="ARBA" id="ARBA00006180"/>
    </source>
</evidence>
<feature type="compositionally biased region" description="Low complexity" evidence="3">
    <location>
        <begin position="1170"/>
        <end position="1207"/>
    </location>
</feature>
<dbReference type="GO" id="GO:0019888">
    <property type="term" value="F:protein phosphatase regulator activity"/>
    <property type="evidence" value="ECO:0007669"/>
    <property type="project" value="TreeGrafter"/>
</dbReference>
<protein>
    <recommendedName>
        <fullName evidence="6">SAPS-domain-containing protein</fullName>
    </recommendedName>
</protein>